<accession>A0AAD2JMY2</accession>
<sequence length="18" mass="2120">FRGKRHFGGILRTRNGTF</sequence>
<keyword evidence="2" id="KW-1185">Reference proteome</keyword>
<dbReference type="EMBL" id="CAKOGP040002241">
    <property type="protein sequence ID" value="CAJ1965965.1"/>
    <property type="molecule type" value="Genomic_DNA"/>
</dbReference>
<dbReference type="Proteomes" id="UP001295423">
    <property type="component" value="Unassembled WGS sequence"/>
</dbReference>
<comment type="caution">
    <text evidence="1">The sequence shown here is derived from an EMBL/GenBank/DDBJ whole genome shotgun (WGS) entry which is preliminary data.</text>
</comment>
<dbReference type="AlphaFoldDB" id="A0AAD2JMY2"/>
<protein>
    <submittedName>
        <fullName evidence="1">Uncharacterized protein</fullName>
    </submittedName>
</protein>
<reference evidence="1" key="1">
    <citation type="submission" date="2023-08" db="EMBL/GenBank/DDBJ databases">
        <authorList>
            <person name="Audoor S."/>
            <person name="Bilcke G."/>
        </authorList>
    </citation>
    <scope>NUCLEOTIDE SEQUENCE</scope>
</reference>
<evidence type="ECO:0000313" key="1">
    <source>
        <dbReference type="EMBL" id="CAJ1965965.1"/>
    </source>
</evidence>
<name>A0AAD2JMY2_9STRA</name>
<proteinExistence type="predicted"/>
<gene>
    <name evidence="1" type="ORF">CYCCA115_LOCUS21551</name>
</gene>
<evidence type="ECO:0000313" key="2">
    <source>
        <dbReference type="Proteomes" id="UP001295423"/>
    </source>
</evidence>
<feature type="non-terminal residue" evidence="1">
    <location>
        <position position="1"/>
    </location>
</feature>
<organism evidence="1 2">
    <name type="scientific">Cylindrotheca closterium</name>
    <dbReference type="NCBI Taxonomy" id="2856"/>
    <lineage>
        <taxon>Eukaryota</taxon>
        <taxon>Sar</taxon>
        <taxon>Stramenopiles</taxon>
        <taxon>Ochrophyta</taxon>
        <taxon>Bacillariophyta</taxon>
        <taxon>Bacillariophyceae</taxon>
        <taxon>Bacillariophycidae</taxon>
        <taxon>Bacillariales</taxon>
        <taxon>Bacillariaceae</taxon>
        <taxon>Cylindrotheca</taxon>
    </lineage>
</organism>